<evidence type="ECO:0000313" key="3">
    <source>
        <dbReference type="Proteomes" id="UP000008206"/>
    </source>
</evidence>
<dbReference type="KEGG" id="cyj:Cyan7822_6621"/>
<dbReference type="InterPro" id="IPR025309">
    <property type="entry name" value="KTSC_dom"/>
</dbReference>
<proteinExistence type="predicted"/>
<dbReference type="EMBL" id="CP002200">
    <property type="protein sequence ID" value="ADN18373.1"/>
    <property type="molecule type" value="Genomic_DNA"/>
</dbReference>
<dbReference type="AlphaFoldDB" id="E0UN43"/>
<feature type="domain" description="KTSC" evidence="1">
    <location>
        <begin position="93"/>
        <end position="149"/>
    </location>
</feature>
<protein>
    <recommendedName>
        <fullName evidence="1">KTSC domain-containing protein</fullName>
    </recommendedName>
</protein>
<evidence type="ECO:0000259" key="1">
    <source>
        <dbReference type="Pfam" id="PF13619"/>
    </source>
</evidence>
<geneLocation type="plasmid" evidence="2 3">
    <name>Cy782202</name>
</geneLocation>
<dbReference type="Pfam" id="PF13619">
    <property type="entry name" value="KTSC"/>
    <property type="match status" value="1"/>
</dbReference>
<accession>E0UN43</accession>
<organism evidence="2 3">
    <name type="scientific">Gloeothece verrucosa (strain PCC 7822)</name>
    <name type="common">Cyanothece sp. (strain PCC 7822)</name>
    <dbReference type="NCBI Taxonomy" id="497965"/>
    <lineage>
        <taxon>Bacteria</taxon>
        <taxon>Bacillati</taxon>
        <taxon>Cyanobacteriota</taxon>
        <taxon>Cyanophyceae</taxon>
        <taxon>Oscillatoriophycideae</taxon>
        <taxon>Chroococcales</taxon>
        <taxon>Aphanothecaceae</taxon>
        <taxon>Gloeothece</taxon>
        <taxon>Gloeothece verrucosa</taxon>
    </lineage>
</organism>
<reference evidence="3" key="1">
    <citation type="journal article" date="2011" name="MBio">
        <title>Novel metabolic attributes of the genus Cyanothece, comprising a group of unicellular nitrogen-fixing Cyanobacteria.</title>
        <authorList>
            <person name="Bandyopadhyay A."/>
            <person name="Elvitigala T."/>
            <person name="Welsh E."/>
            <person name="Stockel J."/>
            <person name="Liberton M."/>
            <person name="Min H."/>
            <person name="Sherman L.A."/>
            <person name="Pakrasi H.B."/>
        </authorList>
    </citation>
    <scope>NUCLEOTIDE SEQUENCE [LARGE SCALE GENOMIC DNA]</scope>
    <source>
        <strain evidence="3">PCC 7822</strain>
        <plasmid evidence="3">Cy782202</plasmid>
    </source>
</reference>
<name>E0UN43_GLOV7</name>
<keyword evidence="3" id="KW-1185">Reference proteome</keyword>
<dbReference type="OrthoDB" id="8612029at2"/>
<keyword evidence="2" id="KW-0614">Plasmid</keyword>
<sequence length="155" mass="17086">MQLYQLDLSNIKAIGHDGNAPLGKLQVLISKPDGTLEIKDVPAPPQALEGIKLIAQLAAGQQITVEPTPALTDAELLENITMIPTDTLRCSGSSNIEAIGYESSLRVLQIEFKNGSRYRYFDVPFFNFASLIKADSVGQFLNREIKPNYTYEKIS</sequence>
<dbReference type="Proteomes" id="UP000008206">
    <property type="component" value="Plasmid Cy782202"/>
</dbReference>
<dbReference type="RefSeq" id="WP_013335115.1">
    <property type="nucleotide sequence ID" value="NC_014534.1"/>
</dbReference>
<evidence type="ECO:0000313" key="2">
    <source>
        <dbReference type="EMBL" id="ADN18373.1"/>
    </source>
</evidence>
<dbReference type="HOGENOM" id="CLU_150504_0_0_3"/>
<gene>
    <name evidence="2" type="ordered locus">Cyan7822_6621</name>
</gene>